<reference evidence="7" key="1">
    <citation type="submission" date="2014-12" db="EMBL/GenBank/DDBJ databases">
        <title>Complete Genome Sequencing of Pandoraea pulmonicola DSM 16583.</title>
        <authorList>
            <person name="Chan K.-G."/>
        </authorList>
    </citation>
    <scope>NUCLEOTIDE SEQUENCE [LARGE SCALE GENOMIC DNA]</scope>
    <source>
        <strain evidence="7">DSM 16583</strain>
    </source>
</reference>
<protein>
    <submittedName>
        <fullName evidence="6">Cystathionine gamma-synthase</fullName>
        <ecNumber evidence="6">2.5.1.48</ecNumber>
    </submittedName>
    <submittedName>
        <fullName evidence="5">Methionine gamma-lyase</fullName>
    </submittedName>
</protein>
<gene>
    <name evidence="6" type="primary">metB</name>
    <name evidence="6" type="ORF">NCTC13159_01700</name>
    <name evidence="5" type="ORF">RO07_12740</name>
</gene>
<evidence type="ECO:0000313" key="5">
    <source>
        <dbReference type="EMBL" id="AJC21121.2"/>
    </source>
</evidence>
<dbReference type="PROSITE" id="PS00868">
    <property type="entry name" value="CYS_MET_METAB_PP"/>
    <property type="match status" value="1"/>
</dbReference>
<dbReference type="Gene3D" id="3.90.1150.10">
    <property type="entry name" value="Aspartate Aminotransferase, domain 1"/>
    <property type="match status" value="1"/>
</dbReference>
<dbReference type="KEGG" id="ppul:RO07_12740"/>
<dbReference type="EMBL" id="UGSJ01000001">
    <property type="protein sequence ID" value="SUA90219.1"/>
    <property type="molecule type" value="Genomic_DNA"/>
</dbReference>
<evidence type="ECO:0000313" key="7">
    <source>
        <dbReference type="Proteomes" id="UP000035086"/>
    </source>
</evidence>
<dbReference type="GO" id="GO:0019346">
    <property type="term" value="P:transsulfuration"/>
    <property type="evidence" value="ECO:0007669"/>
    <property type="project" value="InterPro"/>
</dbReference>
<dbReference type="InterPro" id="IPR054542">
    <property type="entry name" value="Cys_met_metab_PP"/>
</dbReference>
<dbReference type="InterPro" id="IPR015422">
    <property type="entry name" value="PyrdxlP-dep_Trfase_small"/>
</dbReference>
<evidence type="ECO:0000256" key="3">
    <source>
        <dbReference type="PIRSR" id="PIRSR001434-2"/>
    </source>
</evidence>
<dbReference type="EC" id="2.5.1.48" evidence="6"/>
<dbReference type="InterPro" id="IPR015424">
    <property type="entry name" value="PyrdxlP-dep_Trfase"/>
</dbReference>
<feature type="modified residue" description="N6-(pyridoxal phosphate)lysine" evidence="3">
    <location>
        <position position="204"/>
    </location>
</feature>
<keyword evidence="7" id="KW-1185">Reference proteome</keyword>
<dbReference type="FunFam" id="3.40.640.10:FF:000046">
    <property type="entry name" value="Cystathionine gamma-lyase"/>
    <property type="match status" value="1"/>
</dbReference>
<keyword evidence="2 3" id="KW-0663">Pyridoxal phosphate</keyword>
<dbReference type="Proteomes" id="UP000035086">
    <property type="component" value="Chromosome"/>
</dbReference>
<evidence type="ECO:0000256" key="1">
    <source>
        <dbReference type="ARBA" id="ARBA00001933"/>
    </source>
</evidence>
<reference evidence="6 8" key="3">
    <citation type="submission" date="2018-06" db="EMBL/GenBank/DDBJ databases">
        <authorList>
            <consortium name="Pathogen Informatics"/>
            <person name="Doyle S."/>
        </authorList>
    </citation>
    <scope>NUCLEOTIDE SEQUENCE [LARGE SCALE GENOMIC DNA]</scope>
    <source>
        <strain evidence="6 8">NCTC13159</strain>
    </source>
</reference>
<dbReference type="PANTHER" id="PTHR11808">
    <property type="entry name" value="TRANS-SULFURATION ENZYME FAMILY MEMBER"/>
    <property type="match status" value="1"/>
</dbReference>
<dbReference type="CDD" id="cd00614">
    <property type="entry name" value="CGS_like"/>
    <property type="match status" value="1"/>
</dbReference>
<dbReference type="GO" id="GO:0030170">
    <property type="term" value="F:pyridoxal phosphate binding"/>
    <property type="evidence" value="ECO:0007669"/>
    <property type="project" value="InterPro"/>
</dbReference>
<dbReference type="PIRSF" id="PIRSF001434">
    <property type="entry name" value="CGS"/>
    <property type="match status" value="1"/>
</dbReference>
<comment type="cofactor">
    <cofactor evidence="1 4">
        <name>pyridoxal 5'-phosphate</name>
        <dbReference type="ChEBI" id="CHEBI:597326"/>
    </cofactor>
</comment>
<evidence type="ECO:0000313" key="8">
    <source>
        <dbReference type="Proteomes" id="UP000254589"/>
    </source>
</evidence>
<dbReference type="Gene3D" id="3.40.640.10">
    <property type="entry name" value="Type I PLP-dependent aspartate aminotransferase-like (Major domain)"/>
    <property type="match status" value="1"/>
</dbReference>
<dbReference type="GO" id="GO:0005737">
    <property type="term" value="C:cytoplasm"/>
    <property type="evidence" value="ECO:0007669"/>
    <property type="project" value="TreeGrafter"/>
</dbReference>
<dbReference type="GO" id="GO:0016846">
    <property type="term" value="F:carbon-sulfur lyase activity"/>
    <property type="evidence" value="ECO:0007669"/>
    <property type="project" value="TreeGrafter"/>
</dbReference>
<organism evidence="6 8">
    <name type="scientific">Pandoraea pulmonicola</name>
    <dbReference type="NCBI Taxonomy" id="93221"/>
    <lineage>
        <taxon>Bacteria</taxon>
        <taxon>Pseudomonadati</taxon>
        <taxon>Pseudomonadota</taxon>
        <taxon>Betaproteobacteria</taxon>
        <taxon>Burkholderiales</taxon>
        <taxon>Burkholderiaceae</taxon>
        <taxon>Pandoraea</taxon>
    </lineage>
</organism>
<dbReference type="Pfam" id="PF01053">
    <property type="entry name" value="Cys_Met_Meta_PP"/>
    <property type="match status" value="1"/>
</dbReference>
<dbReference type="GO" id="GO:0003962">
    <property type="term" value="F:cystathionine gamma-synthase activity"/>
    <property type="evidence" value="ECO:0007669"/>
    <property type="project" value="UniProtKB-EC"/>
</dbReference>
<dbReference type="EMBL" id="CP010310">
    <property type="protein sequence ID" value="AJC21121.2"/>
    <property type="molecule type" value="Genomic_DNA"/>
</dbReference>
<accession>A0AAJ4ZBD3</accession>
<comment type="similarity">
    <text evidence="4">Belongs to the trans-sulfuration enzymes family.</text>
</comment>
<dbReference type="SUPFAM" id="SSF53383">
    <property type="entry name" value="PLP-dependent transferases"/>
    <property type="match status" value="1"/>
</dbReference>
<dbReference type="InterPro" id="IPR015421">
    <property type="entry name" value="PyrdxlP-dep_Trfase_major"/>
</dbReference>
<reference evidence="5" key="2">
    <citation type="submission" date="2016-11" db="EMBL/GenBank/DDBJ databases">
        <title>Complete Genome Sequencing of Pandoraea pulmonicola DSM 16583.</title>
        <authorList>
            <person name="Chan K.-G."/>
        </authorList>
    </citation>
    <scope>NUCLEOTIDE SEQUENCE</scope>
    <source>
        <strain evidence="5">DSM 16583</strain>
    </source>
</reference>
<proteinExistence type="inferred from homology"/>
<dbReference type="RefSeq" id="WP_052267010.1">
    <property type="nucleotide sequence ID" value="NZ_CP010310.2"/>
</dbReference>
<evidence type="ECO:0000256" key="2">
    <source>
        <dbReference type="ARBA" id="ARBA00022898"/>
    </source>
</evidence>
<evidence type="ECO:0000313" key="6">
    <source>
        <dbReference type="EMBL" id="SUA90219.1"/>
    </source>
</evidence>
<name>A0AAJ4ZBD3_PANPU</name>
<dbReference type="InterPro" id="IPR000277">
    <property type="entry name" value="Cys/Met-Metab_PyrdxlP-dep_enz"/>
</dbReference>
<keyword evidence="6" id="KW-0808">Transferase</keyword>
<dbReference type="AlphaFoldDB" id="A0AAJ4ZBD3"/>
<dbReference type="Proteomes" id="UP000254589">
    <property type="component" value="Unassembled WGS sequence"/>
</dbReference>
<evidence type="ECO:0000256" key="4">
    <source>
        <dbReference type="RuleBase" id="RU362118"/>
    </source>
</evidence>
<sequence>MLRIETTSVMGDREVADKSDVAPAIHYSSVFAASDEADFARMSSVPQHARNYTRYGNPVHERVKVVMAELEGTETALVTGSGMGAMTTTLLALLSAGDHVIAQRRHYMSTAKLLDDMLGKLGVERSLVDQTDTAAFTSAMRENTRLIVLESPANPLLELTDIASVAKAAKARGIITVADNTFASPINQQPHRLGIDVVVHSATKYLGGHHDLTGGVICTSHALAERIWHTHLTVGSVLSPMDAWLLLRGIRTFPLRMERINRNAMELAEFLLAHPKVGDVLHPGLRCHPQFDLACRQMRGFGGVLTFRVSAGCDAAKRVVAGLNIPLVAGSLGGINSLAIHVATMWGGTMTDAAPNDVIPPDLVRYSVGIEHVEDLKNDLAQALEKA</sequence>